<proteinExistence type="predicted"/>
<feature type="region of interest" description="Disordered" evidence="1">
    <location>
        <begin position="1"/>
        <end position="51"/>
    </location>
</feature>
<organism evidence="2 3">
    <name type="scientific">Pseudonocardia yuanmonensis</name>
    <dbReference type="NCBI Taxonomy" id="1095914"/>
    <lineage>
        <taxon>Bacteria</taxon>
        <taxon>Bacillati</taxon>
        <taxon>Actinomycetota</taxon>
        <taxon>Actinomycetes</taxon>
        <taxon>Pseudonocardiales</taxon>
        <taxon>Pseudonocardiaceae</taxon>
        <taxon>Pseudonocardia</taxon>
    </lineage>
</organism>
<reference evidence="3" key="1">
    <citation type="journal article" date="2019" name="Int. J. Syst. Evol. Microbiol.">
        <title>The Global Catalogue of Microorganisms (GCM) 10K type strain sequencing project: providing services to taxonomists for standard genome sequencing and annotation.</title>
        <authorList>
            <consortium name="The Broad Institute Genomics Platform"/>
            <consortium name="The Broad Institute Genome Sequencing Center for Infectious Disease"/>
            <person name="Wu L."/>
            <person name="Ma J."/>
        </authorList>
    </citation>
    <scope>NUCLEOTIDE SEQUENCE [LARGE SCALE GENOMIC DNA]</scope>
    <source>
        <strain evidence="3">JCM 18055</strain>
    </source>
</reference>
<keyword evidence="3" id="KW-1185">Reference proteome</keyword>
<evidence type="ECO:0000313" key="2">
    <source>
        <dbReference type="EMBL" id="GAA4701709.1"/>
    </source>
</evidence>
<sequence length="67" mass="7216">MRQAGERVRRVPPLVLAEGQVGQEEARGPAPVRGKKREHPALGQQMPGHRSLQVAAAGITRSLSARN</sequence>
<evidence type="ECO:0000313" key="3">
    <source>
        <dbReference type="Proteomes" id="UP001500325"/>
    </source>
</evidence>
<comment type="caution">
    <text evidence="2">The sequence shown here is derived from an EMBL/GenBank/DDBJ whole genome shotgun (WGS) entry which is preliminary data.</text>
</comment>
<protein>
    <submittedName>
        <fullName evidence="2">Uncharacterized protein</fullName>
    </submittedName>
</protein>
<gene>
    <name evidence="2" type="ORF">GCM10023215_45860</name>
</gene>
<dbReference type="Proteomes" id="UP001500325">
    <property type="component" value="Unassembled WGS sequence"/>
</dbReference>
<accession>A0ABP8X8F0</accession>
<name>A0ABP8X8F0_9PSEU</name>
<dbReference type="EMBL" id="BAABIC010000016">
    <property type="protein sequence ID" value="GAA4701709.1"/>
    <property type="molecule type" value="Genomic_DNA"/>
</dbReference>
<evidence type="ECO:0000256" key="1">
    <source>
        <dbReference type="SAM" id="MobiDB-lite"/>
    </source>
</evidence>